<dbReference type="EMBL" id="SJDL01000002">
    <property type="protein sequence ID" value="TBW59177.1"/>
    <property type="molecule type" value="Genomic_DNA"/>
</dbReference>
<comment type="catalytic activity">
    <reaction evidence="4">
        <text>[protein]-peptidylproline (omega=180) = [protein]-peptidylproline (omega=0)</text>
        <dbReference type="Rhea" id="RHEA:16237"/>
        <dbReference type="Rhea" id="RHEA-COMP:10747"/>
        <dbReference type="Rhea" id="RHEA-COMP:10748"/>
        <dbReference type="ChEBI" id="CHEBI:83833"/>
        <dbReference type="ChEBI" id="CHEBI:83834"/>
        <dbReference type="EC" id="5.2.1.8"/>
    </reaction>
</comment>
<evidence type="ECO:0000256" key="3">
    <source>
        <dbReference type="ARBA" id="ARBA00023235"/>
    </source>
</evidence>
<feature type="signal peptide" evidence="4">
    <location>
        <begin position="1"/>
        <end position="24"/>
    </location>
</feature>
<keyword evidence="2 4" id="KW-0697">Rotamase</keyword>
<dbReference type="PROSITE" id="PS00170">
    <property type="entry name" value="CSA_PPIASE_1"/>
    <property type="match status" value="1"/>
</dbReference>
<evidence type="ECO:0000313" key="6">
    <source>
        <dbReference type="EMBL" id="TBW59177.1"/>
    </source>
</evidence>
<keyword evidence="4" id="KW-0732">Signal</keyword>
<evidence type="ECO:0000256" key="2">
    <source>
        <dbReference type="ARBA" id="ARBA00023110"/>
    </source>
</evidence>
<dbReference type="InterPro" id="IPR029000">
    <property type="entry name" value="Cyclophilin-like_dom_sf"/>
</dbReference>
<feature type="domain" description="PPIase cyclophilin-type" evidence="5">
    <location>
        <begin position="42"/>
        <end position="192"/>
    </location>
</feature>
<dbReference type="InterPro" id="IPR044665">
    <property type="entry name" value="E_coli_cyclophilin_A-like"/>
</dbReference>
<comment type="similarity">
    <text evidence="1 4">Belongs to the cyclophilin-type PPIase family.</text>
</comment>
<evidence type="ECO:0000259" key="5">
    <source>
        <dbReference type="PROSITE" id="PS50072"/>
    </source>
</evidence>
<comment type="function">
    <text evidence="4">PPIases accelerate the folding of proteins. It catalyzes the cis-trans isomerization of proline imidic peptide bonds in oligopeptides.</text>
</comment>
<dbReference type="PROSITE" id="PS50072">
    <property type="entry name" value="CSA_PPIASE_2"/>
    <property type="match status" value="1"/>
</dbReference>
<dbReference type="PANTHER" id="PTHR43246">
    <property type="entry name" value="PEPTIDYL-PROLYL CIS-TRANS ISOMERASE CYP38, CHLOROPLASTIC"/>
    <property type="match status" value="1"/>
</dbReference>
<accession>A0ABY1ZQF6</accession>
<protein>
    <recommendedName>
        <fullName evidence="4">Peptidyl-prolyl cis-trans isomerase</fullName>
        <shortName evidence="4">PPIase</shortName>
        <ecNumber evidence="4">5.2.1.8</ecNumber>
    </recommendedName>
</protein>
<keyword evidence="3 4" id="KW-0413">Isomerase</keyword>
<dbReference type="InterPro" id="IPR020892">
    <property type="entry name" value="Cyclophilin-type_PPIase_CS"/>
</dbReference>
<feature type="chain" id="PRO_5044990049" description="Peptidyl-prolyl cis-trans isomerase" evidence="4">
    <location>
        <begin position="25"/>
        <end position="201"/>
    </location>
</feature>
<comment type="caution">
    <text evidence="6">The sequence shown here is derived from an EMBL/GenBank/DDBJ whole genome shotgun (WGS) entry which is preliminary data.</text>
</comment>
<dbReference type="Gene3D" id="2.40.100.10">
    <property type="entry name" value="Cyclophilin-like"/>
    <property type="match status" value="1"/>
</dbReference>
<dbReference type="Proteomes" id="UP000313645">
    <property type="component" value="Unassembled WGS sequence"/>
</dbReference>
<dbReference type="InterPro" id="IPR002130">
    <property type="entry name" value="Cyclophilin-type_PPIase_dom"/>
</dbReference>
<dbReference type="Pfam" id="PF00160">
    <property type="entry name" value="Pro_isomerase"/>
    <property type="match status" value="1"/>
</dbReference>
<sequence>MDVIFLRVLPAVLLTLGLATGAQAAKTDNDALPKVRLDTTEGVITIRLRPDIAPRTVANFLEYVRAGYYDGTIFHRVIPGFMVQGGGFTSDMNRKTTRSPVPNEASATFGNVRGSVAMARTSDPDSATSQFFINLVDNHFLDKGVRGAGYTVFGTVTDGMGAVDAIGNVPTGQQSGRADVPTTPIVIRSATVVEPDQDAKP</sequence>
<organism evidence="6 7">
    <name type="scientific">Marinobacter halodurans</name>
    <dbReference type="NCBI Taxonomy" id="2528979"/>
    <lineage>
        <taxon>Bacteria</taxon>
        <taxon>Pseudomonadati</taxon>
        <taxon>Pseudomonadota</taxon>
        <taxon>Gammaproteobacteria</taxon>
        <taxon>Pseudomonadales</taxon>
        <taxon>Marinobacteraceae</taxon>
        <taxon>Marinobacter</taxon>
    </lineage>
</organism>
<evidence type="ECO:0000256" key="1">
    <source>
        <dbReference type="ARBA" id="ARBA00007365"/>
    </source>
</evidence>
<reference evidence="6 7" key="1">
    <citation type="submission" date="2019-02" db="EMBL/GenBank/DDBJ databases">
        <title>Marinobacter halodurans sp. nov., a marine bacterium isolated from sea tidal flat.</title>
        <authorList>
            <person name="Yoo Y."/>
            <person name="Lee D.W."/>
            <person name="Kim B.S."/>
            <person name="Kim J.-J."/>
        </authorList>
    </citation>
    <scope>NUCLEOTIDE SEQUENCE [LARGE SCALE GENOMIC DNA]</scope>
    <source>
        <strain evidence="6 7">YJ-S3-2</strain>
    </source>
</reference>
<keyword evidence="7" id="KW-1185">Reference proteome</keyword>
<dbReference type="SUPFAM" id="SSF50891">
    <property type="entry name" value="Cyclophilin-like"/>
    <property type="match status" value="1"/>
</dbReference>
<evidence type="ECO:0000313" key="7">
    <source>
        <dbReference type="Proteomes" id="UP000313645"/>
    </source>
</evidence>
<dbReference type="PRINTS" id="PR00153">
    <property type="entry name" value="CSAPPISMRASE"/>
</dbReference>
<name>A0ABY1ZQF6_9GAMM</name>
<gene>
    <name evidence="6" type="ORF">EZI54_01460</name>
</gene>
<evidence type="ECO:0000256" key="4">
    <source>
        <dbReference type="RuleBase" id="RU363019"/>
    </source>
</evidence>
<proteinExistence type="inferred from homology"/>
<dbReference type="EC" id="5.2.1.8" evidence="4"/>
<dbReference type="GO" id="GO:0016853">
    <property type="term" value="F:isomerase activity"/>
    <property type="evidence" value="ECO:0007669"/>
    <property type="project" value="UniProtKB-KW"/>
</dbReference>